<keyword evidence="1" id="KW-1133">Transmembrane helix</keyword>
<gene>
    <name evidence="2" type="ORF">ASIM_LOCUS5929</name>
</gene>
<keyword evidence="1" id="KW-0472">Membrane</keyword>
<organism evidence="4">
    <name type="scientific">Anisakis simplex</name>
    <name type="common">Herring worm</name>
    <dbReference type="NCBI Taxonomy" id="6269"/>
    <lineage>
        <taxon>Eukaryota</taxon>
        <taxon>Metazoa</taxon>
        <taxon>Ecdysozoa</taxon>
        <taxon>Nematoda</taxon>
        <taxon>Chromadorea</taxon>
        <taxon>Rhabditida</taxon>
        <taxon>Spirurina</taxon>
        <taxon>Ascaridomorpha</taxon>
        <taxon>Ascaridoidea</taxon>
        <taxon>Anisakidae</taxon>
        <taxon>Anisakis</taxon>
        <taxon>Anisakis simplex complex</taxon>
    </lineage>
</organism>
<feature type="transmembrane region" description="Helical" evidence="1">
    <location>
        <begin position="27"/>
        <end position="50"/>
    </location>
</feature>
<evidence type="ECO:0000256" key="1">
    <source>
        <dbReference type="SAM" id="Phobius"/>
    </source>
</evidence>
<keyword evidence="3" id="KW-1185">Reference proteome</keyword>
<reference evidence="2 3" key="2">
    <citation type="submission" date="2018-11" db="EMBL/GenBank/DDBJ databases">
        <authorList>
            <consortium name="Pathogen Informatics"/>
        </authorList>
    </citation>
    <scope>NUCLEOTIDE SEQUENCE [LARGE SCALE GENOMIC DNA]</scope>
</reference>
<reference evidence="4" key="1">
    <citation type="submission" date="2017-02" db="UniProtKB">
        <authorList>
            <consortium name="WormBaseParasite"/>
        </authorList>
    </citation>
    <scope>IDENTIFICATION</scope>
</reference>
<evidence type="ECO:0000313" key="4">
    <source>
        <dbReference type="WBParaSite" id="ASIM_0000614201-mRNA-1"/>
    </source>
</evidence>
<accession>A0A0M3JEU4</accession>
<evidence type="ECO:0000313" key="3">
    <source>
        <dbReference type="Proteomes" id="UP000267096"/>
    </source>
</evidence>
<dbReference type="AlphaFoldDB" id="A0A0M3JEU4"/>
<evidence type="ECO:0000313" key="2">
    <source>
        <dbReference type="EMBL" id="VDK26284.1"/>
    </source>
</evidence>
<sequence>MSGQHISTSTKLVYCSTLNGGNVGRGIAILSVQFVIDITAALLLPILLFVNKVNCTTLLKI</sequence>
<dbReference type="WBParaSite" id="ASIM_0000614201-mRNA-1">
    <property type="protein sequence ID" value="ASIM_0000614201-mRNA-1"/>
    <property type="gene ID" value="ASIM_0000614201"/>
</dbReference>
<protein>
    <submittedName>
        <fullName evidence="4">MgtE domain-containing protein</fullName>
    </submittedName>
</protein>
<dbReference type="Proteomes" id="UP000267096">
    <property type="component" value="Unassembled WGS sequence"/>
</dbReference>
<keyword evidence="1" id="KW-0812">Transmembrane</keyword>
<name>A0A0M3JEU4_ANISI</name>
<proteinExistence type="predicted"/>
<dbReference type="EMBL" id="UYRR01012251">
    <property type="protein sequence ID" value="VDK26284.1"/>
    <property type="molecule type" value="Genomic_DNA"/>
</dbReference>